<dbReference type="GO" id="GO:0015074">
    <property type="term" value="P:DNA integration"/>
    <property type="evidence" value="ECO:0007669"/>
    <property type="project" value="InterPro"/>
</dbReference>
<sequence>MIPVSSLSRVWEEARTLGLTPEQRLSPLAGRPYDLRHSGVTVRLYAGMPPKQVAQWTGHSVKVLHKTYSQVMDGFDDTWFQRIDNVLNRQQP</sequence>
<reference evidence="2 3" key="1">
    <citation type="submission" date="2020-08" db="EMBL/GenBank/DDBJ databases">
        <title>Sequencing the genomes of 1000 actinobacteria strains.</title>
        <authorList>
            <person name="Klenk H.-P."/>
        </authorList>
    </citation>
    <scope>NUCLEOTIDE SEQUENCE [LARGE SCALE GENOMIC DNA]</scope>
    <source>
        <strain evidence="2 3">DSM 45823</strain>
    </source>
</reference>
<dbReference type="InterPro" id="IPR013762">
    <property type="entry name" value="Integrase-like_cat_sf"/>
</dbReference>
<comment type="caution">
    <text evidence="2">The sequence shown here is derived from an EMBL/GenBank/DDBJ whole genome shotgun (WGS) entry which is preliminary data.</text>
</comment>
<evidence type="ECO:0000313" key="2">
    <source>
        <dbReference type="EMBL" id="MBA9003456.1"/>
    </source>
</evidence>
<gene>
    <name evidence="2" type="ORF">HNR21_002338</name>
</gene>
<dbReference type="InterPro" id="IPR011010">
    <property type="entry name" value="DNA_brk_join_enz"/>
</dbReference>
<dbReference type="Gene3D" id="1.10.443.10">
    <property type="entry name" value="Intergrase catalytic core"/>
    <property type="match status" value="1"/>
</dbReference>
<protein>
    <submittedName>
        <fullName evidence="2">Integrase</fullName>
    </submittedName>
</protein>
<proteinExistence type="predicted"/>
<evidence type="ECO:0000313" key="3">
    <source>
        <dbReference type="Proteomes" id="UP000539313"/>
    </source>
</evidence>
<evidence type="ECO:0000256" key="1">
    <source>
        <dbReference type="ARBA" id="ARBA00023172"/>
    </source>
</evidence>
<accession>A0A7W3MX24</accession>
<dbReference type="Proteomes" id="UP000539313">
    <property type="component" value="Unassembled WGS sequence"/>
</dbReference>
<name>A0A7W3MX24_9ACTN</name>
<dbReference type="SUPFAM" id="SSF56349">
    <property type="entry name" value="DNA breaking-rejoining enzymes"/>
    <property type="match status" value="1"/>
</dbReference>
<dbReference type="GO" id="GO:0003677">
    <property type="term" value="F:DNA binding"/>
    <property type="evidence" value="ECO:0007669"/>
    <property type="project" value="InterPro"/>
</dbReference>
<keyword evidence="3" id="KW-1185">Reference proteome</keyword>
<organism evidence="2 3">
    <name type="scientific">Thermomonospora cellulosilytica</name>
    <dbReference type="NCBI Taxonomy" id="1411118"/>
    <lineage>
        <taxon>Bacteria</taxon>
        <taxon>Bacillati</taxon>
        <taxon>Actinomycetota</taxon>
        <taxon>Actinomycetes</taxon>
        <taxon>Streptosporangiales</taxon>
        <taxon>Thermomonosporaceae</taxon>
        <taxon>Thermomonospora</taxon>
    </lineage>
</organism>
<dbReference type="GO" id="GO:0006310">
    <property type="term" value="P:DNA recombination"/>
    <property type="evidence" value="ECO:0007669"/>
    <property type="project" value="UniProtKB-KW"/>
</dbReference>
<dbReference type="EMBL" id="JACJII010000001">
    <property type="protein sequence ID" value="MBA9003456.1"/>
    <property type="molecule type" value="Genomic_DNA"/>
</dbReference>
<keyword evidence="1" id="KW-0233">DNA recombination</keyword>
<dbReference type="RefSeq" id="WP_182705199.1">
    <property type="nucleotide sequence ID" value="NZ_JACJII010000001.1"/>
</dbReference>
<dbReference type="AlphaFoldDB" id="A0A7W3MX24"/>